<dbReference type="PANTHER" id="PTHR21152:SF24">
    <property type="entry name" value="ALANINE--GLYOXYLATE AMINOTRANSFERASE 1"/>
    <property type="match status" value="1"/>
</dbReference>
<dbReference type="GO" id="GO:0005777">
    <property type="term" value="C:peroxisome"/>
    <property type="evidence" value="ECO:0007669"/>
    <property type="project" value="TreeGrafter"/>
</dbReference>
<evidence type="ECO:0000256" key="6">
    <source>
        <dbReference type="ARBA" id="ARBA00022898"/>
    </source>
</evidence>
<proteinExistence type="inferred from homology"/>
<keyword evidence="4 10" id="KW-0032">Aminotransferase</keyword>
<feature type="binding site" evidence="7">
    <location>
        <position position="328"/>
    </location>
    <ligand>
        <name>substrate</name>
    </ligand>
</feature>
<dbReference type="PANTHER" id="PTHR21152">
    <property type="entry name" value="AMINOTRANSFERASE CLASS V"/>
    <property type="match status" value="1"/>
</dbReference>
<dbReference type="EMBL" id="LSSK01001304">
    <property type="protein sequence ID" value="OMH80118.1"/>
    <property type="molecule type" value="Genomic_DNA"/>
</dbReference>
<comment type="cofactor">
    <cofactor evidence="1 8">
        <name>pyridoxal 5'-phosphate</name>
        <dbReference type="ChEBI" id="CHEBI:597326"/>
    </cofactor>
</comment>
<dbReference type="OrthoDB" id="7403325at2759"/>
<dbReference type="FunFam" id="3.90.1150.10:FF:000049">
    <property type="entry name" value="Alanine-glyoxylate aminotransferase 1"/>
    <property type="match status" value="1"/>
</dbReference>
<dbReference type="EC" id="2.6.1.44" evidence="3"/>
<dbReference type="GO" id="GO:0004760">
    <property type="term" value="F:L-serine-pyruvate transaminase activity"/>
    <property type="evidence" value="ECO:0007669"/>
    <property type="project" value="TreeGrafter"/>
</dbReference>
<comment type="caution">
    <text evidence="10">The sequence shown here is derived from an EMBL/GenBank/DDBJ whole genome shotgun (WGS) entry which is preliminary data.</text>
</comment>
<keyword evidence="5 10" id="KW-0808">Transferase</keyword>
<evidence type="ECO:0000256" key="1">
    <source>
        <dbReference type="ARBA" id="ARBA00001933"/>
    </source>
</evidence>
<name>A0A1R1PGQ3_ZANCU</name>
<evidence type="ECO:0000256" key="3">
    <source>
        <dbReference type="ARBA" id="ARBA00013049"/>
    </source>
</evidence>
<dbReference type="SUPFAM" id="SSF53383">
    <property type="entry name" value="PLP-dependent transferases"/>
    <property type="match status" value="1"/>
</dbReference>
<dbReference type="FunFam" id="3.40.640.10:FF:000027">
    <property type="entry name" value="Serine--pyruvate aminotransferase, mitochondrial"/>
    <property type="match status" value="1"/>
</dbReference>
<feature type="domain" description="Aminotransferase class V" evidence="9">
    <location>
        <begin position="42"/>
        <end position="317"/>
    </location>
</feature>
<organism evidence="10 11">
    <name type="scientific">Zancudomyces culisetae</name>
    <name type="common">Gut fungus</name>
    <name type="synonym">Smittium culisetae</name>
    <dbReference type="NCBI Taxonomy" id="1213189"/>
    <lineage>
        <taxon>Eukaryota</taxon>
        <taxon>Fungi</taxon>
        <taxon>Fungi incertae sedis</taxon>
        <taxon>Zoopagomycota</taxon>
        <taxon>Kickxellomycotina</taxon>
        <taxon>Harpellomycetes</taxon>
        <taxon>Harpellales</taxon>
        <taxon>Legeriomycetaceae</taxon>
        <taxon>Zancudomyces</taxon>
    </lineage>
</organism>
<gene>
    <name evidence="10" type="ORF">AX774_g6445</name>
</gene>
<evidence type="ECO:0000256" key="5">
    <source>
        <dbReference type="ARBA" id="ARBA00022679"/>
    </source>
</evidence>
<evidence type="ECO:0000256" key="8">
    <source>
        <dbReference type="PIRSR" id="PIRSR000524-50"/>
    </source>
</evidence>
<keyword evidence="6 8" id="KW-0663">Pyridoxal phosphate</keyword>
<evidence type="ECO:0000256" key="2">
    <source>
        <dbReference type="ARBA" id="ARBA00009236"/>
    </source>
</evidence>
<evidence type="ECO:0000313" key="10">
    <source>
        <dbReference type="EMBL" id="OMH80118.1"/>
    </source>
</evidence>
<evidence type="ECO:0000313" key="11">
    <source>
        <dbReference type="Proteomes" id="UP000188320"/>
    </source>
</evidence>
<dbReference type="AlphaFoldDB" id="A0A1R1PGQ3"/>
<reference evidence="11" key="1">
    <citation type="submission" date="2017-01" db="EMBL/GenBank/DDBJ databases">
        <authorList>
            <person name="Wang Y."/>
            <person name="White M."/>
            <person name="Kvist S."/>
            <person name="Moncalvo J.-M."/>
        </authorList>
    </citation>
    <scope>NUCLEOTIDE SEQUENCE [LARGE SCALE GENOMIC DNA]</scope>
    <source>
        <strain evidence="11">COL-18-3</strain>
    </source>
</reference>
<dbReference type="PIRSF" id="PIRSF000524">
    <property type="entry name" value="SPT"/>
    <property type="match status" value="1"/>
</dbReference>
<keyword evidence="11" id="KW-1185">Reference proteome</keyword>
<sequence>MATKAIAHTDPIFAASFSELIKNLRTVFGTKDGQPFVIAGSGTLCWDQVSANLVEAGEKVLLLSCGYFGDRFMDCLETYGAKVDCLRSEIGYSCDFDQVAKQLESQAASGSPYKLVAASHVDTSSGVVLDVERLCKLVKEKSPSTLVVVGSVCAAACEDLQFDNWGVDVVFTASQKALGCPPGVAVTVASQRALQVVNNRSTPIPAYYVNWQRWLPIMEAYENKAPKYFATPCVQTIMALNVSVRNIVSYGVEDYLKLHRESSAKFTDGLKKLGLKIIPQSEDVRSHAMSAVWLPEGVKLTDLVPRMAARGVTISGGIFTGHATEYFRIGHMGLVSNDPSLGFLEKTLAALKDSLVDAGYNCA</sequence>
<feature type="modified residue" description="N6-(pyridoxal phosphate)lysine" evidence="8">
    <location>
        <position position="176"/>
    </location>
</feature>
<dbReference type="InterPro" id="IPR015422">
    <property type="entry name" value="PyrdxlP-dep_Trfase_small"/>
</dbReference>
<dbReference type="InterPro" id="IPR015421">
    <property type="entry name" value="PyrdxlP-dep_Trfase_major"/>
</dbReference>
<dbReference type="InterPro" id="IPR015424">
    <property type="entry name" value="PyrdxlP-dep_Trfase"/>
</dbReference>
<evidence type="ECO:0000256" key="4">
    <source>
        <dbReference type="ARBA" id="ARBA00022576"/>
    </source>
</evidence>
<comment type="similarity">
    <text evidence="2">Belongs to the class-V pyridoxal-phosphate-dependent aminotransferase family.</text>
</comment>
<dbReference type="GO" id="GO:0019265">
    <property type="term" value="P:glycine biosynthetic process, by transamination of glyoxylate"/>
    <property type="evidence" value="ECO:0007669"/>
    <property type="project" value="TreeGrafter"/>
</dbReference>
<evidence type="ECO:0000259" key="9">
    <source>
        <dbReference type="Pfam" id="PF00266"/>
    </source>
</evidence>
<dbReference type="Pfam" id="PF00266">
    <property type="entry name" value="Aminotran_5"/>
    <property type="match status" value="1"/>
</dbReference>
<evidence type="ECO:0000256" key="7">
    <source>
        <dbReference type="PIRSR" id="PIRSR000524-1"/>
    </source>
</evidence>
<dbReference type="Proteomes" id="UP000188320">
    <property type="component" value="Unassembled WGS sequence"/>
</dbReference>
<dbReference type="Gene3D" id="3.90.1150.10">
    <property type="entry name" value="Aspartate Aminotransferase, domain 1"/>
    <property type="match status" value="1"/>
</dbReference>
<dbReference type="Gene3D" id="3.40.640.10">
    <property type="entry name" value="Type I PLP-dependent aspartate aminotransferase-like (Major domain)"/>
    <property type="match status" value="1"/>
</dbReference>
<dbReference type="InterPro" id="IPR000192">
    <property type="entry name" value="Aminotrans_V_dom"/>
</dbReference>
<dbReference type="InterPro" id="IPR024169">
    <property type="entry name" value="SP_NH2Trfase/AEP_transaminase"/>
</dbReference>
<accession>A0A1R1PGQ3</accession>
<protein>
    <recommendedName>
        <fullName evidence="3">alanine--glyoxylate transaminase</fullName>
        <ecNumber evidence="3">2.6.1.44</ecNumber>
    </recommendedName>
</protein>
<dbReference type="GO" id="GO:0008453">
    <property type="term" value="F:alanine-glyoxylate transaminase activity"/>
    <property type="evidence" value="ECO:0007669"/>
    <property type="project" value="UniProtKB-EC"/>
</dbReference>